<protein>
    <recommendedName>
        <fullName evidence="3">J domain-containing protein</fullName>
    </recommendedName>
</protein>
<evidence type="ECO:0008006" key="3">
    <source>
        <dbReference type="Google" id="ProtNLM"/>
    </source>
</evidence>
<dbReference type="Proteomes" id="UP001595791">
    <property type="component" value="Unassembled WGS sequence"/>
</dbReference>
<evidence type="ECO:0000313" key="1">
    <source>
        <dbReference type="EMBL" id="MFC4160912.1"/>
    </source>
</evidence>
<accession>A0ABV8MVC4</accession>
<comment type="caution">
    <text evidence="1">The sequence shown here is derived from an EMBL/GenBank/DDBJ whole genome shotgun (WGS) entry which is preliminary data.</text>
</comment>
<dbReference type="CDD" id="cd06257">
    <property type="entry name" value="DnaJ"/>
    <property type="match status" value="1"/>
</dbReference>
<dbReference type="InterPro" id="IPR036869">
    <property type="entry name" value="J_dom_sf"/>
</dbReference>
<reference evidence="2" key="1">
    <citation type="journal article" date="2019" name="Int. J. Syst. Evol. Microbiol.">
        <title>The Global Catalogue of Microorganisms (GCM) 10K type strain sequencing project: providing services to taxonomists for standard genome sequencing and annotation.</title>
        <authorList>
            <consortium name="The Broad Institute Genomics Platform"/>
            <consortium name="The Broad Institute Genome Sequencing Center for Infectious Disease"/>
            <person name="Wu L."/>
            <person name="Ma J."/>
        </authorList>
    </citation>
    <scope>NUCLEOTIDE SEQUENCE [LARGE SCALE GENOMIC DNA]</scope>
    <source>
        <strain evidence="2">LMG 29894</strain>
    </source>
</reference>
<gene>
    <name evidence="1" type="ORF">ACFOW7_16355</name>
</gene>
<evidence type="ECO:0000313" key="2">
    <source>
        <dbReference type="Proteomes" id="UP001595791"/>
    </source>
</evidence>
<proteinExistence type="predicted"/>
<dbReference type="InterPro" id="IPR001623">
    <property type="entry name" value="DnaJ_domain"/>
</dbReference>
<organism evidence="1 2">
    <name type="scientific">Chitinimonas lacunae</name>
    <dbReference type="NCBI Taxonomy" id="1963018"/>
    <lineage>
        <taxon>Bacteria</taxon>
        <taxon>Pseudomonadati</taxon>
        <taxon>Pseudomonadota</taxon>
        <taxon>Betaproteobacteria</taxon>
        <taxon>Neisseriales</taxon>
        <taxon>Chitinibacteraceae</taxon>
        <taxon>Chitinimonas</taxon>
    </lineage>
</organism>
<name>A0ABV8MVC4_9NEIS</name>
<dbReference type="Gene3D" id="1.10.287.110">
    <property type="entry name" value="DnaJ domain"/>
    <property type="match status" value="1"/>
</dbReference>
<dbReference type="RefSeq" id="WP_378166254.1">
    <property type="nucleotide sequence ID" value="NZ_JBHSBU010000001.1"/>
</dbReference>
<dbReference type="EMBL" id="JBHSBU010000001">
    <property type="protein sequence ID" value="MFC4160912.1"/>
    <property type="molecule type" value="Genomic_DNA"/>
</dbReference>
<keyword evidence="2" id="KW-1185">Reference proteome</keyword>
<dbReference type="SUPFAM" id="SSF46565">
    <property type="entry name" value="Chaperone J-domain"/>
    <property type="match status" value="1"/>
</dbReference>
<sequence length="288" mass="33028">MANQDCWQLLGIAPTPEERDIKRAYAKLVKSTRPEDDPDAFQRLRDAFEQALWAADDLRRTPPVAPAEEPATDLDGRAAEIEAKLKPWIEHLADLNERGSKEDALAALEGYLADPFLAGAAERDPQVWELFEDGMMWVCCDITANHDDFLRRAITMFDWLNPEGWLAQRDPKTFEWLKLRLQEAEALDAVDVLLDLLEREGEQQSMLWLDALLEGELLVNVDVRHLFEAELMVGLSEFQPLPLCFASQAIELFGWRRDHRHLEEYHPEAWADFRKKSGVLALLQRAGL</sequence>